<proteinExistence type="predicted"/>
<sequence length="203" mass="21665">MTSQATANHTTVPLYQLFRSPVLRAATGLHRRALLASLAAAAPAAALASVPALSASAAPLGPSDASPELRDAACALDEAHERLKAAKARFAADDLKMSDWRENNPEPLSKRGRKRWARKWREHQEAIAGESWRAQLDAERDFRAAQTAVAGVRPRDMRELALKACLSGVYDPVPLAGYLSGAGVIGFSVAFDLVGLMNPVVAS</sequence>
<organism evidence="2 3">
    <name type="scientific">Bradyrhizobium elkanii</name>
    <dbReference type="NCBI Taxonomy" id="29448"/>
    <lineage>
        <taxon>Bacteria</taxon>
        <taxon>Pseudomonadati</taxon>
        <taxon>Pseudomonadota</taxon>
        <taxon>Alphaproteobacteria</taxon>
        <taxon>Hyphomicrobiales</taxon>
        <taxon>Nitrobacteraceae</taxon>
        <taxon>Bradyrhizobium</taxon>
    </lineage>
</organism>
<protein>
    <recommendedName>
        <fullName evidence="4">Twin-arginine translocation pathway signal</fullName>
    </recommendedName>
</protein>
<evidence type="ECO:0000313" key="3">
    <source>
        <dbReference type="Proteomes" id="UP001565471"/>
    </source>
</evidence>
<feature type="signal peptide" evidence="1">
    <location>
        <begin position="1"/>
        <end position="48"/>
    </location>
</feature>
<dbReference type="RefSeq" id="WP_253577207.1">
    <property type="nucleotide sequence ID" value="NZ_JALJZI010000001.1"/>
</dbReference>
<evidence type="ECO:0008006" key="4">
    <source>
        <dbReference type="Google" id="ProtNLM"/>
    </source>
</evidence>
<dbReference type="InterPro" id="IPR006311">
    <property type="entry name" value="TAT_signal"/>
</dbReference>
<dbReference type="Proteomes" id="UP001565471">
    <property type="component" value="Unassembled WGS sequence"/>
</dbReference>
<gene>
    <name evidence="2" type="ORF">ABIF29_004004</name>
</gene>
<comment type="caution">
    <text evidence="2">The sequence shown here is derived from an EMBL/GenBank/DDBJ whole genome shotgun (WGS) entry which is preliminary data.</text>
</comment>
<dbReference type="PROSITE" id="PS51318">
    <property type="entry name" value="TAT"/>
    <property type="match status" value="1"/>
</dbReference>
<dbReference type="EMBL" id="JBGBZA010000002">
    <property type="protein sequence ID" value="MEY9317205.1"/>
    <property type="molecule type" value="Genomic_DNA"/>
</dbReference>
<accession>A0ABV4F2E0</accession>
<feature type="chain" id="PRO_5046200647" description="Twin-arginine translocation pathway signal" evidence="1">
    <location>
        <begin position="49"/>
        <end position="203"/>
    </location>
</feature>
<evidence type="ECO:0000256" key="1">
    <source>
        <dbReference type="SAM" id="SignalP"/>
    </source>
</evidence>
<name>A0ABV4F2E0_BRAEL</name>
<evidence type="ECO:0000313" key="2">
    <source>
        <dbReference type="EMBL" id="MEY9317205.1"/>
    </source>
</evidence>
<reference evidence="2 3" key="1">
    <citation type="submission" date="2024-07" db="EMBL/GenBank/DDBJ databases">
        <title>Genomic Encyclopedia of Type Strains, Phase V (KMG-V): Genome sequencing to study the core and pangenomes of soil and plant-associated prokaryotes.</title>
        <authorList>
            <person name="Whitman W."/>
        </authorList>
    </citation>
    <scope>NUCLEOTIDE SEQUENCE [LARGE SCALE GENOMIC DNA]</scope>
    <source>
        <strain evidence="2 3">USDA 415</strain>
    </source>
</reference>
<keyword evidence="1" id="KW-0732">Signal</keyword>
<keyword evidence="3" id="KW-1185">Reference proteome</keyword>